<feature type="compositionally biased region" description="Polar residues" evidence="1">
    <location>
        <begin position="48"/>
        <end position="61"/>
    </location>
</feature>
<evidence type="ECO:0000256" key="1">
    <source>
        <dbReference type="SAM" id="MobiDB-lite"/>
    </source>
</evidence>
<reference evidence="2" key="1">
    <citation type="submission" date="2013-05" db="EMBL/GenBank/DDBJ databases">
        <authorList>
            <person name="Yim A.K.Y."/>
            <person name="Chan T.F."/>
            <person name="Ji K.M."/>
            <person name="Liu X.Y."/>
            <person name="Zhou J.W."/>
            <person name="Li R.Q."/>
            <person name="Yang K.Y."/>
            <person name="Li J."/>
            <person name="Li M."/>
            <person name="Law P.T.W."/>
            <person name="Wu Y.L."/>
            <person name="Cai Z.L."/>
            <person name="Qin H."/>
            <person name="Bao Y."/>
            <person name="Leung R.K.K."/>
            <person name="Ng P.K.S."/>
            <person name="Zou J."/>
            <person name="Zhong X.J."/>
            <person name="Ran P.X."/>
            <person name="Zhong N.S."/>
            <person name="Liu Z.G."/>
            <person name="Tsui S.K.W."/>
        </authorList>
    </citation>
    <scope>NUCLEOTIDE SEQUENCE</scope>
    <source>
        <strain evidence="2">Derf</strain>
        <tissue evidence="2">Whole organism</tissue>
    </source>
</reference>
<accession>A0A922HTN4</accession>
<dbReference type="AlphaFoldDB" id="A0A922HTN4"/>
<comment type="caution">
    <text evidence="2">The sequence shown here is derived from an EMBL/GenBank/DDBJ whole genome shotgun (WGS) entry which is preliminary data.</text>
</comment>
<organism evidence="2 3">
    <name type="scientific">Dermatophagoides farinae</name>
    <name type="common">American house dust mite</name>
    <dbReference type="NCBI Taxonomy" id="6954"/>
    <lineage>
        <taxon>Eukaryota</taxon>
        <taxon>Metazoa</taxon>
        <taxon>Ecdysozoa</taxon>
        <taxon>Arthropoda</taxon>
        <taxon>Chelicerata</taxon>
        <taxon>Arachnida</taxon>
        <taxon>Acari</taxon>
        <taxon>Acariformes</taxon>
        <taxon>Sarcoptiformes</taxon>
        <taxon>Astigmata</taxon>
        <taxon>Psoroptidia</taxon>
        <taxon>Analgoidea</taxon>
        <taxon>Pyroglyphidae</taxon>
        <taxon>Dermatophagoidinae</taxon>
        <taxon>Dermatophagoides</taxon>
    </lineage>
</organism>
<dbReference type="EMBL" id="ASGP02000005">
    <property type="protein sequence ID" value="KAH9506022.1"/>
    <property type="molecule type" value="Genomic_DNA"/>
</dbReference>
<evidence type="ECO:0000313" key="2">
    <source>
        <dbReference type="EMBL" id="KAH9506022.1"/>
    </source>
</evidence>
<feature type="region of interest" description="Disordered" evidence="1">
    <location>
        <begin position="39"/>
        <end position="61"/>
    </location>
</feature>
<reference evidence="2" key="2">
    <citation type="journal article" date="2022" name="Res Sq">
        <title>Comparative Genomics Reveals Insights into the Divergent Evolution of Astigmatic Mites and Household Pest Adaptations.</title>
        <authorList>
            <person name="Xiong Q."/>
            <person name="Wan A.T.-Y."/>
            <person name="Liu X.-Y."/>
            <person name="Fung C.S.-H."/>
            <person name="Xiao X."/>
            <person name="Malainual N."/>
            <person name="Hou J."/>
            <person name="Wang L."/>
            <person name="Wang M."/>
            <person name="Yang K."/>
            <person name="Cui Y."/>
            <person name="Leung E."/>
            <person name="Nong W."/>
            <person name="Shin S.-K."/>
            <person name="Au S."/>
            <person name="Jeong K.Y."/>
            <person name="Chew F.T."/>
            <person name="Hui J."/>
            <person name="Leung T.F."/>
            <person name="Tungtrongchitr A."/>
            <person name="Zhong N."/>
            <person name="Liu Z."/>
            <person name="Tsui S."/>
        </authorList>
    </citation>
    <scope>NUCLEOTIDE SEQUENCE</scope>
    <source>
        <strain evidence="2">Derf</strain>
        <tissue evidence="2">Whole organism</tissue>
    </source>
</reference>
<gene>
    <name evidence="2" type="ORF">DERF_010777</name>
</gene>
<name>A0A922HTN4_DERFA</name>
<dbReference type="Proteomes" id="UP000790347">
    <property type="component" value="Unassembled WGS sequence"/>
</dbReference>
<evidence type="ECO:0000313" key="3">
    <source>
        <dbReference type="Proteomes" id="UP000790347"/>
    </source>
</evidence>
<keyword evidence="3" id="KW-1185">Reference proteome</keyword>
<proteinExistence type="predicted"/>
<sequence length="61" mass="7404">MVRIMILNTHYKKKFDDDDQMIPKDFDFDLQVQIKPKGTYEKRKKSFDNQMISNDYGDQNK</sequence>
<protein>
    <submittedName>
        <fullName evidence="2">Uncharacterized protein</fullName>
    </submittedName>
</protein>